<proteinExistence type="predicted"/>
<dbReference type="AlphaFoldDB" id="A0A9W9DTA8"/>
<dbReference type="EMBL" id="JAOTPV010000003">
    <property type="protein sequence ID" value="KAJ4485430.1"/>
    <property type="molecule type" value="Genomic_DNA"/>
</dbReference>
<name>A0A9W9DTA8_9AGAR</name>
<feature type="chain" id="PRO_5040993841" description="CYTH domain-containing protein" evidence="1">
    <location>
        <begin position="19"/>
        <end position="222"/>
    </location>
</feature>
<evidence type="ECO:0008006" key="4">
    <source>
        <dbReference type="Google" id="ProtNLM"/>
    </source>
</evidence>
<evidence type="ECO:0000256" key="1">
    <source>
        <dbReference type="SAM" id="SignalP"/>
    </source>
</evidence>
<dbReference type="Proteomes" id="UP001150266">
    <property type="component" value="Unassembled WGS sequence"/>
</dbReference>
<reference evidence="2" key="1">
    <citation type="submission" date="2022-08" db="EMBL/GenBank/DDBJ databases">
        <title>A Global Phylogenomic Analysis of the Shiitake Genus Lentinula.</title>
        <authorList>
            <consortium name="DOE Joint Genome Institute"/>
            <person name="Sierra-Patev S."/>
            <person name="Min B."/>
            <person name="Naranjo-Ortiz M."/>
            <person name="Looney B."/>
            <person name="Konkel Z."/>
            <person name="Slot J.C."/>
            <person name="Sakamoto Y."/>
            <person name="Steenwyk J.L."/>
            <person name="Rokas A."/>
            <person name="Carro J."/>
            <person name="Camarero S."/>
            <person name="Ferreira P."/>
            <person name="Molpeceres G."/>
            <person name="Ruiz-Duenas F.J."/>
            <person name="Serrano A."/>
            <person name="Henrissat B."/>
            <person name="Drula E."/>
            <person name="Hughes K.W."/>
            <person name="Mata J.L."/>
            <person name="Ishikawa N.K."/>
            <person name="Vargas-Isla R."/>
            <person name="Ushijima S."/>
            <person name="Smith C.A."/>
            <person name="Ahrendt S."/>
            <person name="Andreopoulos W."/>
            <person name="He G."/>
            <person name="Labutti K."/>
            <person name="Lipzen A."/>
            <person name="Ng V."/>
            <person name="Riley R."/>
            <person name="Sandor L."/>
            <person name="Barry K."/>
            <person name="Martinez A.T."/>
            <person name="Xiao Y."/>
            <person name="Gibbons J.G."/>
            <person name="Terashima K."/>
            <person name="Grigoriev I.V."/>
            <person name="Hibbett D.S."/>
        </authorList>
    </citation>
    <scope>NUCLEOTIDE SEQUENCE</scope>
    <source>
        <strain evidence="2">JLM2183</strain>
    </source>
</reference>
<feature type="signal peptide" evidence="1">
    <location>
        <begin position="1"/>
        <end position="18"/>
    </location>
</feature>
<evidence type="ECO:0000313" key="2">
    <source>
        <dbReference type="EMBL" id="KAJ4485430.1"/>
    </source>
</evidence>
<sequence length="222" mass="25617">MSLHLLPLLLLSTNLLLSSLFGITASLLSVKTTGEMIERRMPKNTHDERLDLRIVHHNYEDPSLCFDHIGFTPMRLNSTLDKFKVRRFNDQEFCKLEKSIGHITFRRHPETPRRGYTHGKPIATGGQTVEEEEHEVQLKSTKETVYMDLEAGFFVAEYSFEYVFEAVTSLQELPKNVAQLKLIEGSYHEIVEECKKETDKSPTPTGEIFGSWLDEYLILPKE</sequence>
<organism evidence="2 3">
    <name type="scientific">Lentinula aciculospora</name>
    <dbReference type="NCBI Taxonomy" id="153920"/>
    <lineage>
        <taxon>Eukaryota</taxon>
        <taxon>Fungi</taxon>
        <taxon>Dikarya</taxon>
        <taxon>Basidiomycota</taxon>
        <taxon>Agaricomycotina</taxon>
        <taxon>Agaricomycetes</taxon>
        <taxon>Agaricomycetidae</taxon>
        <taxon>Agaricales</taxon>
        <taxon>Marasmiineae</taxon>
        <taxon>Omphalotaceae</taxon>
        <taxon>Lentinula</taxon>
    </lineage>
</organism>
<comment type="caution">
    <text evidence="2">The sequence shown here is derived from an EMBL/GenBank/DDBJ whole genome shotgun (WGS) entry which is preliminary data.</text>
</comment>
<protein>
    <recommendedName>
        <fullName evidence="4">CYTH domain-containing protein</fullName>
    </recommendedName>
</protein>
<evidence type="ECO:0000313" key="3">
    <source>
        <dbReference type="Proteomes" id="UP001150266"/>
    </source>
</evidence>
<gene>
    <name evidence="2" type="ORF">J3R30DRAFT_3730646</name>
</gene>
<accession>A0A9W9DTA8</accession>
<keyword evidence="1" id="KW-0732">Signal</keyword>
<keyword evidence="3" id="KW-1185">Reference proteome</keyword>